<evidence type="ECO:0000256" key="5">
    <source>
        <dbReference type="ARBA" id="ARBA00023136"/>
    </source>
</evidence>
<evidence type="ECO:0000313" key="8">
    <source>
        <dbReference type="Proteomes" id="UP001267710"/>
    </source>
</evidence>
<name>A0ABU1I6A2_9BURK</name>
<proteinExistence type="inferred from homology"/>
<feature type="transmembrane region" description="Helical" evidence="6">
    <location>
        <begin position="72"/>
        <end position="93"/>
    </location>
</feature>
<feature type="transmembrane region" description="Helical" evidence="6">
    <location>
        <begin position="45"/>
        <end position="65"/>
    </location>
</feature>
<dbReference type="Pfam" id="PF04241">
    <property type="entry name" value="DUF423"/>
    <property type="match status" value="1"/>
</dbReference>
<protein>
    <submittedName>
        <fullName evidence="7">Uncharacterized membrane protein YgdD (TMEM256/DUF423 family)</fullName>
    </submittedName>
</protein>
<keyword evidence="3 6" id="KW-0812">Transmembrane</keyword>
<dbReference type="Proteomes" id="UP001267710">
    <property type="component" value="Unassembled WGS sequence"/>
</dbReference>
<comment type="subcellular location">
    <subcellularLocation>
        <location evidence="1">Membrane</location>
        <topology evidence="1">Multi-pass membrane protein</topology>
    </subcellularLocation>
</comment>
<evidence type="ECO:0000256" key="3">
    <source>
        <dbReference type="ARBA" id="ARBA00022692"/>
    </source>
</evidence>
<evidence type="ECO:0000313" key="7">
    <source>
        <dbReference type="EMBL" id="MDR6212746.1"/>
    </source>
</evidence>
<comment type="caution">
    <text evidence="7">The sequence shown here is derived from an EMBL/GenBank/DDBJ whole genome shotgun (WGS) entry which is preliminary data.</text>
</comment>
<evidence type="ECO:0000256" key="2">
    <source>
        <dbReference type="ARBA" id="ARBA00009694"/>
    </source>
</evidence>
<dbReference type="InterPro" id="IPR006696">
    <property type="entry name" value="DUF423"/>
</dbReference>
<accession>A0ABU1I6A2</accession>
<evidence type="ECO:0000256" key="1">
    <source>
        <dbReference type="ARBA" id="ARBA00004141"/>
    </source>
</evidence>
<dbReference type="RefSeq" id="WP_309825720.1">
    <property type="nucleotide sequence ID" value="NZ_JAVIZX010000001.1"/>
</dbReference>
<comment type="similarity">
    <text evidence="2">Belongs to the UPF0382 family.</text>
</comment>
<dbReference type="PANTHER" id="PTHR43461:SF1">
    <property type="entry name" value="TRANSMEMBRANE PROTEIN 256"/>
    <property type="match status" value="1"/>
</dbReference>
<dbReference type="EMBL" id="JAVIZX010000001">
    <property type="protein sequence ID" value="MDR6212746.1"/>
    <property type="molecule type" value="Genomic_DNA"/>
</dbReference>
<gene>
    <name evidence="7" type="ORF">QE399_000435</name>
</gene>
<keyword evidence="5 6" id="KW-0472">Membrane</keyword>
<organism evidence="7 8">
    <name type="scientific">Paracidovorax wautersii</name>
    <dbReference type="NCBI Taxonomy" id="1177982"/>
    <lineage>
        <taxon>Bacteria</taxon>
        <taxon>Pseudomonadati</taxon>
        <taxon>Pseudomonadota</taxon>
        <taxon>Betaproteobacteria</taxon>
        <taxon>Burkholderiales</taxon>
        <taxon>Comamonadaceae</taxon>
        <taxon>Paracidovorax</taxon>
    </lineage>
</organism>
<evidence type="ECO:0000256" key="6">
    <source>
        <dbReference type="SAM" id="Phobius"/>
    </source>
</evidence>
<sequence>MTARLWTLIAAFLGATGVGMAAYASHGLGFIADGTQREATRTTLQLAVQMQLFHALALLATGIWAHLQPSRWLAAAGALFLLGVLLFCGLIYLRIFTGTEALRPFVPWGGTSLMLAWLCLGFAGLRARTP</sequence>
<keyword evidence="4 6" id="KW-1133">Transmembrane helix</keyword>
<evidence type="ECO:0000256" key="4">
    <source>
        <dbReference type="ARBA" id="ARBA00022989"/>
    </source>
</evidence>
<dbReference type="PANTHER" id="PTHR43461">
    <property type="entry name" value="TRANSMEMBRANE PROTEIN 256"/>
    <property type="match status" value="1"/>
</dbReference>
<reference evidence="7 8" key="1">
    <citation type="submission" date="2023-08" db="EMBL/GenBank/DDBJ databases">
        <title>Functional and genomic diversity of the sorghum phyllosphere microbiome.</title>
        <authorList>
            <person name="Shade A."/>
        </authorList>
    </citation>
    <scope>NUCLEOTIDE SEQUENCE [LARGE SCALE GENOMIC DNA]</scope>
    <source>
        <strain evidence="7 8">SORGH_AS_0335</strain>
    </source>
</reference>
<feature type="transmembrane region" description="Helical" evidence="6">
    <location>
        <begin position="105"/>
        <end position="125"/>
    </location>
</feature>
<keyword evidence="8" id="KW-1185">Reference proteome</keyword>